<evidence type="ECO:0000313" key="2">
    <source>
        <dbReference type="Proteomes" id="UP000005017"/>
    </source>
</evidence>
<proteinExistence type="predicted"/>
<dbReference type="Pfam" id="PF07751">
    <property type="entry name" value="Abi_2"/>
    <property type="match status" value="1"/>
</dbReference>
<name>D2MPL1_9FIRM</name>
<dbReference type="OrthoDB" id="5363652at2"/>
<sequence>MDDFDKPYKDYPEMIEILKNRNVIIQNEDQAKMFLSELSYYGLINACKRYFPTDNEIFLNQVYFEEFIYSYMLENQFNTILLRYILFVERSFKSNISHLVSKKYGIYLDLNDIHFQNKDSYLCNANYSSSAQNVISSLKSVLEELNKYKEKNLSIKHYLKNHNHLPLWIVMNCLNLGTVANYYQILKKQDKQEIADIMVHTNRFSCEEKKKFLLNGVRLITKYRNSIAHGQEIYANKISRKLPKDLVLKITNRKITKADYLNGIGSNDKLSVLLVLCTILVSPFKKMLINDIHSLEMSFNETVINNKNAFKIFNLPDDYIEILNNI</sequence>
<dbReference type="InterPro" id="IPR011664">
    <property type="entry name" value="Abi_system_AbiD/AbiF-like"/>
</dbReference>
<comment type="caution">
    <text evidence="1">The sequence shown here is derived from an EMBL/GenBank/DDBJ whole genome shotgun (WGS) entry which is preliminary data.</text>
</comment>
<dbReference type="STRING" id="679192.HMPREF9013_1327"/>
<accession>D2MPL1</accession>
<protein>
    <submittedName>
        <fullName evidence="1">Abi-like protein</fullName>
    </submittedName>
</protein>
<dbReference type="AlphaFoldDB" id="D2MPL1"/>
<keyword evidence="2" id="KW-1185">Reference proteome</keyword>
<reference evidence="2" key="1">
    <citation type="submission" date="2009-12" db="EMBL/GenBank/DDBJ databases">
        <title>Sequence of Clostridiales genomosp. BVAB3 str. UPII9-5.</title>
        <authorList>
            <person name="Madupu R."/>
            <person name="Durkin A.S."/>
            <person name="Torralba M."/>
            <person name="Methe B."/>
            <person name="Sutton G.G."/>
            <person name="Strausberg R.L."/>
            <person name="Nelson K.E."/>
        </authorList>
    </citation>
    <scope>NUCLEOTIDE SEQUENCE [LARGE SCALE GENOMIC DNA]</scope>
    <source>
        <strain evidence="2">W1219</strain>
    </source>
</reference>
<dbReference type="eggNOG" id="COG4823">
    <property type="taxonomic scope" value="Bacteria"/>
</dbReference>
<dbReference type="RefSeq" id="WP_006627324.1">
    <property type="nucleotide sequence ID" value="NZ_ADFR01000009.1"/>
</dbReference>
<dbReference type="EMBL" id="ADFR01000009">
    <property type="protein sequence ID" value="EFC05623.1"/>
    <property type="molecule type" value="Genomic_DNA"/>
</dbReference>
<dbReference type="Proteomes" id="UP000005017">
    <property type="component" value="Unassembled WGS sequence"/>
</dbReference>
<organism evidence="1 2">
    <name type="scientific">Bulleidia extructa W1219</name>
    <dbReference type="NCBI Taxonomy" id="679192"/>
    <lineage>
        <taxon>Bacteria</taxon>
        <taxon>Bacillati</taxon>
        <taxon>Bacillota</taxon>
        <taxon>Erysipelotrichia</taxon>
        <taxon>Erysipelotrichales</taxon>
        <taxon>Erysipelotrichaceae</taxon>
        <taxon>Bulleidia</taxon>
    </lineage>
</organism>
<evidence type="ECO:0000313" key="1">
    <source>
        <dbReference type="EMBL" id="EFC05623.1"/>
    </source>
</evidence>
<gene>
    <name evidence="1" type="ORF">HMPREF9013_1327</name>
</gene>